<dbReference type="STRING" id="1891926.Fuma_03374"/>
<dbReference type="PANTHER" id="PTHR35038:SF8">
    <property type="entry name" value="C-TYPE POLYHEME CYTOCHROME OMCC"/>
    <property type="match status" value="1"/>
</dbReference>
<keyword evidence="2" id="KW-1133">Transmembrane helix</keyword>
<gene>
    <name evidence="3" type="ORF">Fuma_03374</name>
</gene>
<dbReference type="KEGG" id="fmr:Fuma_03374"/>
<dbReference type="InterPro" id="IPR036280">
    <property type="entry name" value="Multihaem_cyt_sf"/>
</dbReference>
<accession>A0A1P8WI69</accession>
<dbReference type="Proteomes" id="UP000187735">
    <property type="component" value="Chromosome"/>
</dbReference>
<dbReference type="EMBL" id="CP017641">
    <property type="protein sequence ID" value="APZ93756.1"/>
    <property type="molecule type" value="Genomic_DNA"/>
</dbReference>
<reference evidence="3 4" key="1">
    <citation type="journal article" date="2016" name="Front. Microbiol.">
        <title>Fuerstia marisgermanicae gen. nov., sp. nov., an Unusual Member of the Phylum Planctomycetes from the German Wadden Sea.</title>
        <authorList>
            <person name="Kohn T."/>
            <person name="Heuer A."/>
            <person name="Jogler M."/>
            <person name="Vollmers J."/>
            <person name="Boedeker C."/>
            <person name="Bunk B."/>
            <person name="Rast P."/>
            <person name="Borchert D."/>
            <person name="Glockner I."/>
            <person name="Freese H.M."/>
            <person name="Klenk H.P."/>
            <person name="Overmann J."/>
            <person name="Kaster A.K."/>
            <person name="Rohde M."/>
            <person name="Wiegand S."/>
            <person name="Jogler C."/>
        </authorList>
    </citation>
    <scope>NUCLEOTIDE SEQUENCE [LARGE SCALE GENOMIC DNA]</scope>
    <source>
        <strain evidence="3 4">NH11</strain>
    </source>
</reference>
<dbReference type="OrthoDB" id="234670at2"/>
<evidence type="ECO:0000256" key="1">
    <source>
        <dbReference type="ARBA" id="ARBA00022729"/>
    </source>
</evidence>
<keyword evidence="1" id="KW-0732">Signal</keyword>
<dbReference type="InterPro" id="IPR051829">
    <property type="entry name" value="Multiheme_Cytochr_ET"/>
</dbReference>
<dbReference type="AlphaFoldDB" id="A0A1P8WI69"/>
<evidence type="ECO:0000313" key="3">
    <source>
        <dbReference type="EMBL" id="APZ93756.1"/>
    </source>
</evidence>
<dbReference type="Gene3D" id="1.10.1130.10">
    <property type="entry name" value="Flavocytochrome C3, Chain A"/>
    <property type="match status" value="1"/>
</dbReference>
<dbReference type="RefSeq" id="WP_077025171.1">
    <property type="nucleotide sequence ID" value="NZ_CP017641.1"/>
</dbReference>
<sequence>MKEQREKGKREFGPLHRATFFLIAVLFAGSLLGLTIGVRQFAPPIFSVAEAVDVANSPDGWADENACVNCHEQAEQFDQTGHANTLVPASDADSLKLLAALAASEVGQNEQASVEVTDGNIMAVCETGGVVQRAEIDWCFGSGKHARTWVGTLPDSFGALDLLEMRWTWYRSTDSFDVTPGQPKTKGHGAVATLGTQFDAPRAWRCFSCHATRLPAENGRIETAHIAPGVTCQRCHGPRKRHVEAEGAFHDPHWQTSDRMDAVNLCAECHRRPEEQKPGDIHPDNPEIARFQPVGLSQSACFINSEMTCTTCHDPHKPMSAQDSLGKWQCVQCHDPEHASHTLCAAGRTDDCVSCHMPAIKQESPVSFTDHWIRVRDFSEQRP</sequence>
<dbReference type="PANTHER" id="PTHR35038">
    <property type="entry name" value="DISSIMILATORY SULFITE REDUCTASE SIRA"/>
    <property type="match status" value="1"/>
</dbReference>
<evidence type="ECO:0000313" key="4">
    <source>
        <dbReference type="Proteomes" id="UP000187735"/>
    </source>
</evidence>
<organism evidence="3 4">
    <name type="scientific">Fuerstiella marisgermanici</name>
    <dbReference type="NCBI Taxonomy" id="1891926"/>
    <lineage>
        <taxon>Bacteria</taxon>
        <taxon>Pseudomonadati</taxon>
        <taxon>Planctomycetota</taxon>
        <taxon>Planctomycetia</taxon>
        <taxon>Planctomycetales</taxon>
        <taxon>Planctomycetaceae</taxon>
        <taxon>Fuerstiella</taxon>
    </lineage>
</organism>
<proteinExistence type="predicted"/>
<dbReference type="SUPFAM" id="SSF48695">
    <property type="entry name" value="Multiheme cytochromes"/>
    <property type="match status" value="1"/>
</dbReference>
<protein>
    <submittedName>
        <fullName evidence="3">Decaheme c-type cytochrome, DmsE family</fullName>
    </submittedName>
</protein>
<name>A0A1P8WI69_9PLAN</name>
<keyword evidence="2" id="KW-0472">Membrane</keyword>
<keyword evidence="2" id="KW-0812">Transmembrane</keyword>
<feature type="transmembrane region" description="Helical" evidence="2">
    <location>
        <begin position="20"/>
        <end position="38"/>
    </location>
</feature>
<keyword evidence="4" id="KW-1185">Reference proteome</keyword>
<evidence type="ECO:0000256" key="2">
    <source>
        <dbReference type="SAM" id="Phobius"/>
    </source>
</evidence>